<feature type="domain" description="Cupin type-1" evidence="2">
    <location>
        <begin position="16"/>
        <end position="123"/>
    </location>
</feature>
<dbReference type="Pfam" id="PF00190">
    <property type="entry name" value="Cupin_1"/>
    <property type="match status" value="1"/>
</dbReference>
<name>A2AXE6_STRVG</name>
<evidence type="ECO:0000256" key="1">
    <source>
        <dbReference type="SAM" id="MobiDB-lite"/>
    </source>
</evidence>
<dbReference type="PANTHER" id="PTHR36440">
    <property type="entry name" value="PUTATIVE (AFU_ORTHOLOGUE AFUA_8G07350)-RELATED"/>
    <property type="match status" value="1"/>
</dbReference>
<dbReference type="EMBL" id="AM384985">
    <property type="protein sequence ID" value="CAL34085.1"/>
    <property type="molecule type" value="Genomic_DNA"/>
</dbReference>
<dbReference type="AlphaFoldDB" id="A2AXE6"/>
<dbReference type="InterPro" id="IPR011051">
    <property type="entry name" value="RmlC_Cupin_sf"/>
</dbReference>
<evidence type="ECO:0000259" key="2">
    <source>
        <dbReference type="Pfam" id="PF00190"/>
    </source>
</evidence>
<dbReference type="InterPro" id="IPR053146">
    <property type="entry name" value="QDO-like"/>
</dbReference>
<reference evidence="3" key="1">
    <citation type="journal article" date="2006" name="ChemBioChem">
        <title>A gene cluster for prenylated naphthoquinone and prenylated phenazine biosynthesis in Streptomyces cinnamonensis DSM 1042.</title>
        <authorList>
            <person name="Haagen Y."/>
            <person name="Gluck K."/>
            <person name="Fay K."/>
            <person name="Kammerer B."/>
            <person name="Gust B."/>
            <person name="Heide L."/>
        </authorList>
    </citation>
    <scope>NUCLEOTIDE SEQUENCE</scope>
    <source>
        <strain evidence="3">DSM 1042</strain>
    </source>
</reference>
<gene>
    <name evidence="3" type="primary">fnq7</name>
</gene>
<dbReference type="InterPro" id="IPR006045">
    <property type="entry name" value="Cupin_1"/>
</dbReference>
<keyword evidence="3" id="KW-0503">Monooxygenase</keyword>
<protein>
    <submittedName>
        <fullName evidence="3">Putative monooxygenase momA-like</fullName>
    </submittedName>
</protein>
<dbReference type="GO" id="GO:0004497">
    <property type="term" value="F:monooxygenase activity"/>
    <property type="evidence" value="ECO:0007669"/>
    <property type="project" value="UniProtKB-KW"/>
</dbReference>
<feature type="compositionally biased region" description="Pro residues" evidence="1">
    <location>
        <begin position="172"/>
        <end position="188"/>
    </location>
</feature>
<feature type="region of interest" description="Disordered" evidence="1">
    <location>
        <begin position="165"/>
        <end position="206"/>
    </location>
</feature>
<dbReference type="SUPFAM" id="SSF51182">
    <property type="entry name" value="RmlC-like cupins"/>
    <property type="match status" value="1"/>
</dbReference>
<feature type="compositionally biased region" description="Low complexity" evidence="1">
    <location>
        <begin position="189"/>
        <end position="198"/>
    </location>
</feature>
<accession>A2AXE6</accession>
<organism evidence="3">
    <name type="scientific">Streptomyces virginiae</name>
    <name type="common">Streptomyces cinnamonensis</name>
    <dbReference type="NCBI Taxonomy" id="1961"/>
    <lineage>
        <taxon>Bacteria</taxon>
        <taxon>Bacillati</taxon>
        <taxon>Actinomycetota</taxon>
        <taxon>Actinomycetes</taxon>
        <taxon>Kitasatosporales</taxon>
        <taxon>Streptomycetaceae</taxon>
        <taxon>Streptomyces</taxon>
    </lineage>
</organism>
<evidence type="ECO:0000313" key="3">
    <source>
        <dbReference type="EMBL" id="CAL34085.1"/>
    </source>
</evidence>
<proteinExistence type="predicted"/>
<keyword evidence="3" id="KW-0560">Oxidoreductase</keyword>
<dbReference type="InterPro" id="IPR014710">
    <property type="entry name" value="RmlC-like_jellyroll"/>
</dbReference>
<sequence>MTGLIVPPGQGRKLITPAQEVTFKATQAQGSSISIFEVVVPPGFDVGAHVHHESQEFFYVLEGELDLMCFEPTERTKDTWHHWRSASGERVIKAAEGGCMFVPPGTPHAFRNATDKPVKMLFQSYPSPDHEHYFEEIAEIWARGTTVDPAAVEEMRKRYDVEELTPLRYQPPTTPTPAPAAPAVPAAPAPGTAAAAGAAAGGEGEK</sequence>
<dbReference type="PANTHER" id="PTHR36440:SF1">
    <property type="entry name" value="PUTATIVE (AFU_ORTHOLOGUE AFUA_8G07350)-RELATED"/>
    <property type="match status" value="1"/>
</dbReference>
<dbReference type="Gene3D" id="2.60.120.10">
    <property type="entry name" value="Jelly Rolls"/>
    <property type="match status" value="1"/>
</dbReference>